<gene>
    <name evidence="1" type="ORF">BN2475_300004</name>
</gene>
<keyword evidence="2" id="KW-1185">Reference proteome</keyword>
<name>A0A1N7S226_9BURK</name>
<reference evidence="1 2" key="1">
    <citation type="submission" date="2016-12" db="EMBL/GenBank/DDBJ databases">
        <authorList>
            <person name="Song W.-J."/>
            <person name="Kurnit D.M."/>
        </authorList>
    </citation>
    <scope>NUCLEOTIDE SEQUENCE [LARGE SCALE GENOMIC DNA]</scope>
    <source>
        <strain evidence="1 2">STM7296</strain>
    </source>
</reference>
<organism evidence="1 2">
    <name type="scientific">Paraburkholderia ribeironis</name>
    <dbReference type="NCBI Taxonomy" id="1247936"/>
    <lineage>
        <taxon>Bacteria</taxon>
        <taxon>Pseudomonadati</taxon>
        <taxon>Pseudomonadota</taxon>
        <taxon>Betaproteobacteria</taxon>
        <taxon>Burkholderiales</taxon>
        <taxon>Burkholderiaceae</taxon>
        <taxon>Paraburkholderia</taxon>
    </lineage>
</organism>
<dbReference type="AlphaFoldDB" id="A0A1N7S226"/>
<accession>A0A1N7S226</accession>
<dbReference type="EMBL" id="CYGX02000030">
    <property type="protein sequence ID" value="SIT41353.1"/>
    <property type="molecule type" value="Genomic_DNA"/>
</dbReference>
<evidence type="ECO:0000313" key="1">
    <source>
        <dbReference type="EMBL" id="SIT41353.1"/>
    </source>
</evidence>
<sequence>MPAVAGVVPAKPLYVCEPTVADVTLTPATAAEEPEPSATLFATIAVEFAPSAIAFVFDAIALTPCAIDWLPLADVVPIPIAIESDPVAVPLGKLELATK</sequence>
<evidence type="ECO:0000313" key="2">
    <source>
        <dbReference type="Proteomes" id="UP000187012"/>
    </source>
</evidence>
<dbReference type="Proteomes" id="UP000187012">
    <property type="component" value="Unassembled WGS sequence"/>
</dbReference>
<protein>
    <submittedName>
        <fullName evidence="1">Uncharacterized protein</fullName>
    </submittedName>
</protein>
<proteinExistence type="predicted"/>